<dbReference type="EMBL" id="AAHK01000018">
    <property type="protein sequence ID" value="EAN99477.1"/>
    <property type="molecule type" value="Genomic_DNA"/>
</dbReference>
<comment type="similarity">
    <text evidence="1">Belongs to the prefoldin subunit beta family.</text>
</comment>
<gene>
    <name evidence="5" type="ORF">Tc00.1047053510629.430</name>
</gene>
<dbReference type="OMA" id="MTDERTY"/>
<keyword evidence="6" id="KW-1185">Reference proteome</keyword>
<dbReference type="GO" id="GO:0016272">
    <property type="term" value="C:prefoldin complex"/>
    <property type="evidence" value="ECO:0007669"/>
    <property type="project" value="InterPro"/>
</dbReference>
<dbReference type="Proteomes" id="UP000002296">
    <property type="component" value="Unassembled WGS sequence"/>
</dbReference>
<dbReference type="Pfam" id="PF01920">
    <property type="entry name" value="Prefoldin_2"/>
    <property type="match status" value="1"/>
</dbReference>
<dbReference type="GO" id="GO:0006457">
    <property type="term" value="P:protein folding"/>
    <property type="evidence" value="ECO:0007669"/>
    <property type="project" value="InterPro"/>
</dbReference>
<dbReference type="KEGG" id="tcr:510629.430"/>
<reference evidence="5 6" key="1">
    <citation type="journal article" date="2005" name="Science">
        <title>The genome sequence of Trypanosoma cruzi, etiologic agent of Chagas disease.</title>
        <authorList>
            <person name="El-Sayed N.M."/>
            <person name="Myler P.J."/>
            <person name="Bartholomeu D.C."/>
            <person name="Nilsson D."/>
            <person name="Aggarwal G."/>
            <person name="Tran A.N."/>
            <person name="Ghedin E."/>
            <person name="Worthey E.A."/>
            <person name="Delcher A.L."/>
            <person name="Blandin G."/>
            <person name="Westenberger S.J."/>
            <person name="Caler E."/>
            <person name="Cerqueira G.C."/>
            <person name="Branche C."/>
            <person name="Haas B."/>
            <person name="Anupama A."/>
            <person name="Arner E."/>
            <person name="Aslund L."/>
            <person name="Attipoe P."/>
            <person name="Bontempi E."/>
            <person name="Bringaud F."/>
            <person name="Burton P."/>
            <person name="Cadag E."/>
            <person name="Campbell D.A."/>
            <person name="Carrington M."/>
            <person name="Crabtree J."/>
            <person name="Darban H."/>
            <person name="da Silveira J.F."/>
            <person name="de Jong P."/>
            <person name="Edwards K."/>
            <person name="Englund P.T."/>
            <person name="Fazelina G."/>
            <person name="Feldblyum T."/>
            <person name="Ferella M."/>
            <person name="Frasch A.C."/>
            <person name="Gull K."/>
            <person name="Horn D."/>
            <person name="Hou L."/>
            <person name="Huang Y."/>
            <person name="Kindlund E."/>
            <person name="Klingbeil M."/>
            <person name="Kluge S."/>
            <person name="Koo H."/>
            <person name="Lacerda D."/>
            <person name="Levin M.J."/>
            <person name="Lorenzi H."/>
            <person name="Louie T."/>
            <person name="Machado C.R."/>
            <person name="McCulloch R."/>
            <person name="McKenna A."/>
            <person name="Mizuno Y."/>
            <person name="Mottram J.C."/>
            <person name="Nelson S."/>
            <person name="Ochaya S."/>
            <person name="Osoegawa K."/>
            <person name="Pai G."/>
            <person name="Parsons M."/>
            <person name="Pentony M."/>
            <person name="Pettersson U."/>
            <person name="Pop M."/>
            <person name="Ramirez J.L."/>
            <person name="Rinta J."/>
            <person name="Robertson L."/>
            <person name="Salzberg S.L."/>
            <person name="Sanchez D.O."/>
            <person name="Seyler A."/>
            <person name="Sharma R."/>
            <person name="Shetty J."/>
            <person name="Simpson A.J."/>
            <person name="Sisk E."/>
            <person name="Tammi M.T."/>
            <person name="Tarleton R."/>
            <person name="Teixeira S."/>
            <person name="Van Aken S."/>
            <person name="Vogt C."/>
            <person name="Ward P.N."/>
            <person name="Wickstead B."/>
            <person name="Wortman J."/>
            <person name="White O."/>
            <person name="Fraser C.M."/>
            <person name="Stuart K.D."/>
            <person name="Andersson B."/>
        </authorList>
    </citation>
    <scope>NUCLEOTIDE SEQUENCE [LARGE SCALE GENOMIC DNA]</scope>
    <source>
        <strain evidence="5 6">CL Brener</strain>
    </source>
</reference>
<dbReference type="RefSeq" id="XP_821328.1">
    <property type="nucleotide sequence ID" value="XM_816235.1"/>
</dbReference>
<keyword evidence="2" id="KW-0143">Chaperone</keyword>
<sequence>MMNHLYIQIRGVHHTHTHTQNNNNNNSNNNNNNNQGEEAMQQVPPEIKAMNDQLQVILKGNQELGSKKSKLIEARRRLGAQKSENEIVRDEINKLEPDSRVLKLIGSALILQDQSDAKAIVNNRLDYINGELKRTDASIAELERKEKEAQQKAEELFRKMQAKHAQIQQRQQQQQQQ</sequence>
<feature type="compositionally biased region" description="Low complexity" evidence="4">
    <location>
        <begin position="21"/>
        <end position="34"/>
    </location>
</feature>
<dbReference type="SMR" id="Q4E3W6"/>
<evidence type="ECO:0000256" key="2">
    <source>
        <dbReference type="ARBA" id="ARBA00023186"/>
    </source>
</evidence>
<feature type="coiled-coil region" evidence="3">
    <location>
        <begin position="125"/>
        <end position="177"/>
    </location>
</feature>
<dbReference type="GO" id="GO:0005737">
    <property type="term" value="C:cytoplasm"/>
    <property type="evidence" value="ECO:0007669"/>
    <property type="project" value="TreeGrafter"/>
</dbReference>
<dbReference type="CDD" id="cd23161">
    <property type="entry name" value="Prefoldin_6"/>
    <property type="match status" value="1"/>
</dbReference>
<comment type="caution">
    <text evidence="5">The sequence shown here is derived from an EMBL/GenBank/DDBJ whole genome shotgun (WGS) entry which is preliminary data.</text>
</comment>
<dbReference type="Gene3D" id="1.10.287.370">
    <property type="match status" value="1"/>
</dbReference>
<dbReference type="InParanoid" id="Q4E3W6"/>
<dbReference type="GO" id="GO:0051087">
    <property type="term" value="F:protein-folding chaperone binding"/>
    <property type="evidence" value="ECO:0007669"/>
    <property type="project" value="TreeGrafter"/>
</dbReference>
<dbReference type="FunCoup" id="Q4E3W6">
    <property type="interactions" value="656"/>
</dbReference>
<accession>Q4E3W6</accession>
<dbReference type="STRING" id="353153.Q4E3W6"/>
<dbReference type="GO" id="GO:0051082">
    <property type="term" value="F:unfolded protein binding"/>
    <property type="evidence" value="ECO:0007669"/>
    <property type="project" value="InterPro"/>
</dbReference>
<dbReference type="InterPro" id="IPR009053">
    <property type="entry name" value="Prefoldin"/>
</dbReference>
<dbReference type="PaxDb" id="353153-Q4E3W6"/>
<protein>
    <submittedName>
        <fullName evidence="5">Prefoldin subunit, putative</fullName>
    </submittedName>
</protein>
<dbReference type="GO" id="GO:0051131">
    <property type="term" value="P:chaperone-mediated protein complex assembly"/>
    <property type="evidence" value="ECO:0007669"/>
    <property type="project" value="TreeGrafter"/>
</dbReference>
<dbReference type="FunFam" id="1.10.287.370:FF:000003">
    <property type="entry name" value="Prefoldin subunit 6"/>
    <property type="match status" value="1"/>
</dbReference>
<dbReference type="PANTHER" id="PTHR21431:SF0">
    <property type="entry name" value="PREFOLDIN SUBUNIT 6"/>
    <property type="match status" value="1"/>
</dbReference>
<evidence type="ECO:0000313" key="5">
    <source>
        <dbReference type="EMBL" id="EAN99477.1"/>
    </source>
</evidence>
<evidence type="ECO:0000313" key="6">
    <source>
        <dbReference type="Proteomes" id="UP000002296"/>
    </source>
</evidence>
<evidence type="ECO:0000256" key="1">
    <source>
        <dbReference type="ARBA" id="ARBA00008045"/>
    </source>
</evidence>
<dbReference type="GeneID" id="3554192"/>
<evidence type="ECO:0000256" key="3">
    <source>
        <dbReference type="SAM" id="Coils"/>
    </source>
</evidence>
<evidence type="ECO:0000256" key="4">
    <source>
        <dbReference type="SAM" id="MobiDB-lite"/>
    </source>
</evidence>
<keyword evidence="3" id="KW-0175">Coiled coil</keyword>
<dbReference type="SUPFAM" id="SSF46579">
    <property type="entry name" value="Prefoldin"/>
    <property type="match status" value="1"/>
</dbReference>
<feature type="region of interest" description="Disordered" evidence="4">
    <location>
        <begin position="16"/>
        <end position="40"/>
    </location>
</feature>
<dbReference type="InterPro" id="IPR002777">
    <property type="entry name" value="PFD_beta-like"/>
</dbReference>
<dbReference type="PANTHER" id="PTHR21431">
    <property type="entry name" value="PREFOLDIN SUBUNIT 6"/>
    <property type="match status" value="1"/>
</dbReference>
<dbReference type="AlphaFoldDB" id="Q4E3W6"/>
<organism evidence="5 6">
    <name type="scientific">Trypanosoma cruzi (strain CL Brener)</name>
    <dbReference type="NCBI Taxonomy" id="353153"/>
    <lineage>
        <taxon>Eukaryota</taxon>
        <taxon>Discoba</taxon>
        <taxon>Euglenozoa</taxon>
        <taxon>Kinetoplastea</taxon>
        <taxon>Metakinetoplastina</taxon>
        <taxon>Trypanosomatida</taxon>
        <taxon>Trypanosomatidae</taxon>
        <taxon>Trypanosoma</taxon>
        <taxon>Schizotrypanum</taxon>
    </lineage>
</organism>
<dbReference type="eggNOG" id="KOG3478">
    <property type="taxonomic scope" value="Eukaryota"/>
</dbReference>
<name>Q4E3W6_TRYCC</name>
<proteinExistence type="inferred from homology"/>